<evidence type="ECO:0000313" key="4">
    <source>
        <dbReference type="Proteomes" id="UP000237003"/>
    </source>
</evidence>
<feature type="chain" id="PRO_5015416695" description="Fimbrial-type adhesion domain-containing protein" evidence="1">
    <location>
        <begin position="21"/>
        <end position="428"/>
    </location>
</feature>
<dbReference type="InterPro" id="IPR008966">
    <property type="entry name" value="Adhesion_dom_sf"/>
</dbReference>
<keyword evidence="1" id="KW-0732">Signal</keyword>
<feature type="signal peptide" evidence="1">
    <location>
        <begin position="1"/>
        <end position="20"/>
    </location>
</feature>
<dbReference type="Gene3D" id="2.60.40.1090">
    <property type="entry name" value="Fimbrial-type adhesion domain"/>
    <property type="match status" value="1"/>
</dbReference>
<proteinExistence type="predicted"/>
<comment type="caution">
    <text evidence="3">The sequence shown here is derived from an EMBL/GenBank/DDBJ whole genome shotgun (WGS) entry which is preliminary data.</text>
</comment>
<dbReference type="AlphaFoldDB" id="A0A2S4RTV1"/>
<dbReference type="SUPFAM" id="SSF49401">
    <property type="entry name" value="Bacterial adhesins"/>
    <property type="match status" value="1"/>
</dbReference>
<reference evidence="3 4" key="1">
    <citation type="submission" date="2018-01" db="EMBL/GenBank/DDBJ databases">
        <title>Complete genome sequences of 14 Citrobacter spp. isolated from plant in Canada.</title>
        <authorList>
            <person name="Bhandare S.G."/>
            <person name="Colavecchio A."/>
            <person name="Jeukens J."/>
            <person name="Emond-Rheault J.-G."/>
            <person name="Freschi L."/>
            <person name="Hamel J."/>
            <person name="Kukavica-Ibrulj I."/>
            <person name="Levesque R."/>
            <person name="Goodridge L."/>
        </authorList>
    </citation>
    <scope>NUCLEOTIDE SEQUENCE [LARGE SCALE GENOMIC DNA]</scope>
    <source>
        <strain evidence="3 4">S1285</strain>
    </source>
</reference>
<dbReference type="RefSeq" id="WP_103777839.1">
    <property type="nucleotide sequence ID" value="NZ_PQLX01000007.1"/>
</dbReference>
<dbReference type="GO" id="GO:0007155">
    <property type="term" value="P:cell adhesion"/>
    <property type="evidence" value="ECO:0007669"/>
    <property type="project" value="InterPro"/>
</dbReference>
<name>A0A2S4RTV1_CITAM</name>
<dbReference type="Proteomes" id="UP000237003">
    <property type="component" value="Unassembled WGS sequence"/>
</dbReference>
<dbReference type="InterPro" id="IPR000259">
    <property type="entry name" value="Adhesion_dom_fimbrial"/>
</dbReference>
<dbReference type="Pfam" id="PF00419">
    <property type="entry name" value="Fimbrial"/>
    <property type="match status" value="1"/>
</dbReference>
<dbReference type="GO" id="GO:0009289">
    <property type="term" value="C:pilus"/>
    <property type="evidence" value="ECO:0007669"/>
    <property type="project" value="InterPro"/>
</dbReference>
<evidence type="ECO:0000256" key="1">
    <source>
        <dbReference type="SAM" id="SignalP"/>
    </source>
</evidence>
<organism evidence="3 4">
    <name type="scientific">Citrobacter amalonaticus</name>
    <dbReference type="NCBI Taxonomy" id="35703"/>
    <lineage>
        <taxon>Bacteria</taxon>
        <taxon>Pseudomonadati</taxon>
        <taxon>Pseudomonadota</taxon>
        <taxon>Gammaproteobacteria</taxon>
        <taxon>Enterobacterales</taxon>
        <taxon>Enterobacteriaceae</taxon>
        <taxon>Citrobacter</taxon>
    </lineage>
</organism>
<feature type="domain" description="Fimbrial-type adhesion" evidence="2">
    <location>
        <begin position="268"/>
        <end position="426"/>
    </location>
</feature>
<evidence type="ECO:0000313" key="3">
    <source>
        <dbReference type="EMBL" id="POU63377.1"/>
    </source>
</evidence>
<dbReference type="EMBL" id="PQLX01000007">
    <property type="protein sequence ID" value="POU63377.1"/>
    <property type="molecule type" value="Genomic_DNA"/>
</dbReference>
<dbReference type="OrthoDB" id="9984672at2"/>
<gene>
    <name evidence="3" type="ORF">C3430_18440</name>
</gene>
<evidence type="ECO:0000259" key="2">
    <source>
        <dbReference type="Pfam" id="PF00419"/>
    </source>
</evidence>
<dbReference type="InterPro" id="IPR036937">
    <property type="entry name" value="Adhesion_dom_fimbrial_sf"/>
</dbReference>
<protein>
    <recommendedName>
        <fullName evidence="2">Fimbrial-type adhesion domain-containing protein</fullName>
    </recommendedName>
</protein>
<accession>A0A2S4RTV1</accession>
<sequence length="428" mass="45960">MKLNIFLLNLLFICVGSAYAAQTVVMPRTGNTSSRANFTIAEDVTNKGGALLVISNLTLPSGETKFRAPARDFDKRNGRWTSSSPVIEGRYDTANVNTGDTINVSGKKYYRLKNITGTNIPVYIRLAQQMWLPNIDRYEYVDLLDLYFRGTSNDGLGWYEFNTNWSSWGKTTALSGCTKAEGNYAANVACDTSYITFTLGNQYNNRNIQVSFYMPRTPYSTITIPSMKVGQSSIHHMCIDYGSNDADYEAAKICTKGASTTPLIDYYIQGTVTFRTTCSVAETTKTIDLATTSVGKLVGKGQGGIPDGFTPKETKIALNCSGDINSSFTKGVVWSMTGVGDSLSAGAAQQGILLAKGTGINDLGVKITSDAAGKNLVKVDGTQTVQAEASGKTATAKFYAYPTAANASKAPTGAGNYEAMATLTFDMP</sequence>